<name>A0A927B8P6_9BACT</name>
<evidence type="ECO:0000313" key="3">
    <source>
        <dbReference type="EMBL" id="MBD2757530.1"/>
    </source>
</evidence>
<sequence length="743" mass="83255">MAKLILLLCFLPSLFLYAQTPNFDFEQRTADGKPTGWNRFGSQLGPFVLDSTIRHSGRYALRLSDNVKGAFQASDWRIPVTFRGKTITLTGYVKTEQTGQEPDAFAGLWLRIDGEAGPIEFDNMQKRGLRGSIDWKAYTITLPLPEQAVMIHVGGLLSGSGTAWFDDFTLMVDGKPFDKAPAKVVKLAKAEIDTVFNQGSGINLTTLTAQQIENLTLLGKIWGFVKYYHPSVADGNHNIDAKLFRIMPAMLKSTSMSQRSDALLKWLSTFGPIPSNRPKQPDTSKAVHKPDLAWLTNGKLLNSALRTQLEAIHLAHRPDKHFYIGMASQVGNPEFKHEVSYRQMQTPDAGYRLLALYRFWNVIQYFFPYKHLIGEDWNNVLTEFVPKFVSANDSLSYRLATLALIGRIHDTHANLWGDRIVRNEYKGTYFAPVQVRFVENQFVVTNFYNDSLGKASGLLRGDVIKSIDNVPTQTLIQQRRLYYPASNEPTRLRDISRDLLMGHASTAKLDIDRDGKPLTLTLKRYKAGQARFNERIDYSSFPKDSCYQLLHPDIGYLFLGNVKADKLPPIMRLFKDTKGLVIDLRCYPSEFVVFSLGKYLTTPTPFVKFTGGSIQNPGLFTWIESLKVGQRGVDNAYKGKVIILVNELTQSQAEYTTMAFQQAPGAVVLGSTTAAADGNVSPFELPGGLRTMISGIGVNYPDGRETQRIGVSVDIEMHPTRKGIQEGRDELLDKAVLLIRDGK</sequence>
<dbReference type="GO" id="GO:0008236">
    <property type="term" value="F:serine-type peptidase activity"/>
    <property type="evidence" value="ECO:0007669"/>
    <property type="project" value="InterPro"/>
</dbReference>
<protein>
    <submittedName>
        <fullName evidence="3">Peptidase S41</fullName>
    </submittedName>
</protein>
<dbReference type="SUPFAM" id="SSF52096">
    <property type="entry name" value="ClpP/crotonase"/>
    <property type="match status" value="1"/>
</dbReference>
<evidence type="ECO:0000313" key="4">
    <source>
        <dbReference type="Proteomes" id="UP000653797"/>
    </source>
</evidence>
<dbReference type="SMART" id="SM00245">
    <property type="entry name" value="TSPc"/>
    <property type="match status" value="1"/>
</dbReference>
<gene>
    <name evidence="3" type="ORF">IC230_31965</name>
</gene>
<accession>A0A927B8P6</accession>
<proteinExistence type="predicted"/>
<dbReference type="SUPFAM" id="SSF50156">
    <property type="entry name" value="PDZ domain-like"/>
    <property type="match status" value="1"/>
</dbReference>
<organism evidence="3 4">
    <name type="scientific">Spirosoma validum</name>
    <dbReference type="NCBI Taxonomy" id="2771355"/>
    <lineage>
        <taxon>Bacteria</taxon>
        <taxon>Pseudomonadati</taxon>
        <taxon>Bacteroidota</taxon>
        <taxon>Cytophagia</taxon>
        <taxon>Cytophagales</taxon>
        <taxon>Cytophagaceae</taxon>
        <taxon>Spirosoma</taxon>
    </lineage>
</organism>
<comment type="caution">
    <text evidence="3">The sequence shown here is derived from an EMBL/GenBank/DDBJ whole genome shotgun (WGS) entry which is preliminary data.</text>
</comment>
<dbReference type="CDD" id="cd07562">
    <property type="entry name" value="Peptidase_S41_TRI"/>
    <property type="match status" value="1"/>
</dbReference>
<dbReference type="InterPro" id="IPR029045">
    <property type="entry name" value="ClpP/crotonase-like_dom_sf"/>
</dbReference>
<dbReference type="Pfam" id="PF03572">
    <property type="entry name" value="Peptidase_S41"/>
    <property type="match status" value="1"/>
</dbReference>
<dbReference type="Gene3D" id="2.30.42.10">
    <property type="match status" value="1"/>
</dbReference>
<feature type="domain" description="Tail specific protease" evidence="2">
    <location>
        <begin position="515"/>
        <end position="718"/>
    </location>
</feature>
<dbReference type="EMBL" id="JACXAA010000024">
    <property type="protein sequence ID" value="MBD2757530.1"/>
    <property type="molecule type" value="Genomic_DNA"/>
</dbReference>
<dbReference type="RefSeq" id="WP_191043153.1">
    <property type="nucleotide sequence ID" value="NZ_JACXAA010000024.1"/>
</dbReference>
<dbReference type="InterPro" id="IPR036034">
    <property type="entry name" value="PDZ_sf"/>
</dbReference>
<evidence type="ECO:0000259" key="2">
    <source>
        <dbReference type="SMART" id="SM00245"/>
    </source>
</evidence>
<evidence type="ECO:0000256" key="1">
    <source>
        <dbReference type="SAM" id="SignalP"/>
    </source>
</evidence>
<keyword evidence="1" id="KW-0732">Signal</keyword>
<keyword evidence="4" id="KW-1185">Reference proteome</keyword>
<dbReference type="Gene3D" id="3.90.226.10">
    <property type="entry name" value="2-enoyl-CoA Hydratase, Chain A, domain 1"/>
    <property type="match status" value="1"/>
</dbReference>
<dbReference type="AlphaFoldDB" id="A0A927B8P6"/>
<feature type="chain" id="PRO_5036952719" evidence="1">
    <location>
        <begin position="19"/>
        <end position="743"/>
    </location>
</feature>
<dbReference type="GO" id="GO:0006508">
    <property type="term" value="P:proteolysis"/>
    <property type="evidence" value="ECO:0007669"/>
    <property type="project" value="InterPro"/>
</dbReference>
<dbReference type="Gene3D" id="3.30.750.44">
    <property type="match status" value="1"/>
</dbReference>
<dbReference type="Proteomes" id="UP000653797">
    <property type="component" value="Unassembled WGS sequence"/>
</dbReference>
<feature type="signal peptide" evidence="1">
    <location>
        <begin position="1"/>
        <end position="18"/>
    </location>
</feature>
<dbReference type="InterPro" id="IPR005151">
    <property type="entry name" value="Tail-specific_protease"/>
</dbReference>
<reference evidence="3" key="1">
    <citation type="submission" date="2020-09" db="EMBL/GenBank/DDBJ databases">
        <authorList>
            <person name="Kim M.K."/>
        </authorList>
    </citation>
    <scope>NUCLEOTIDE SEQUENCE</scope>
    <source>
        <strain evidence="3">BT704</strain>
    </source>
</reference>
<dbReference type="Gene3D" id="2.60.120.260">
    <property type="entry name" value="Galactose-binding domain-like"/>
    <property type="match status" value="1"/>
</dbReference>